<dbReference type="AlphaFoldDB" id="A0A974MV04"/>
<evidence type="ECO:0000313" key="2">
    <source>
        <dbReference type="Proteomes" id="UP000514628"/>
    </source>
</evidence>
<protein>
    <submittedName>
        <fullName evidence="1">Uncharacterized protein</fullName>
    </submittedName>
</protein>
<dbReference type="EMBL" id="CP059434">
    <property type="protein sequence ID" value="QMS59902.1"/>
    <property type="molecule type" value="Genomic_DNA"/>
</dbReference>
<gene>
    <name evidence="1" type="ORF">GZ989_011350</name>
</gene>
<proteinExistence type="predicted"/>
<keyword evidence="1" id="KW-0614">Plasmid</keyword>
<reference evidence="2" key="1">
    <citation type="submission" date="2020-07" db="EMBL/GenBank/DDBJ databases">
        <title>A comparison of fourteen fully characterised mammalian-associated Campylobacter fetus isolates suggests a mechanism by which bovine-adapted biotypes have evolved high genomic plasticity.</title>
        <authorList>
            <person name="Nadin-Davis S.A."/>
            <person name="Chmara J.T."/>
            <person name="Carillo C."/>
            <person name="Amoako K."/>
            <person name="Goji N."/>
            <person name="Duceppe M.-O."/>
            <person name="Devenish J."/>
        </authorList>
    </citation>
    <scope>NUCLEOTIDE SEQUENCE [LARGE SCALE GENOMIC DNA]</scope>
    <source>
        <strain evidence="2">CFViADRI1362</strain>
        <plasmid evidence="2">pcfviadri1362_p2</plasmid>
    </source>
</reference>
<geneLocation type="plasmid" evidence="2">
    <name>pcfviadri1362_p2</name>
</geneLocation>
<evidence type="ECO:0000313" key="1">
    <source>
        <dbReference type="EMBL" id="QMS59902.1"/>
    </source>
</evidence>
<dbReference type="RefSeq" id="WP_065843566.1">
    <property type="nucleotide sequence ID" value="NZ_CP059434.1"/>
</dbReference>
<organism evidence="1 2">
    <name type="scientific">Campylobacter fetus</name>
    <dbReference type="NCBI Taxonomy" id="196"/>
    <lineage>
        <taxon>Bacteria</taxon>
        <taxon>Pseudomonadati</taxon>
        <taxon>Campylobacterota</taxon>
        <taxon>Epsilonproteobacteria</taxon>
        <taxon>Campylobacterales</taxon>
        <taxon>Campylobacteraceae</taxon>
        <taxon>Campylobacter</taxon>
    </lineage>
</organism>
<sequence length="182" mass="20876">MSEDIVETGYVINQTYYLFSDNSLTSQYMKHIATNSSNVDEALRKIKRIEDRVISLSNYAKMGLENSLSNDNKALLYDKNGVNFNSDDFTRIDRYFNGNENKETNTYLSNNAGRAELQSIIRQCEAIRIGSVKMAKMASNYYFMLNIEKVKMDKATRRNLAKQTLSSKDISFTNVPRTLSIQ</sequence>
<name>A0A974MV04_CAMFE</name>
<dbReference type="Proteomes" id="UP000514628">
    <property type="component" value="Plasmid pCFViADRI1362_P2"/>
</dbReference>
<accession>A0A974MV04</accession>